<comment type="cofactor">
    <cofactor evidence="9">
        <name>Zn(2+)</name>
        <dbReference type="ChEBI" id="CHEBI:29105"/>
    </cofactor>
    <text evidence="9">Binds 1 zinc ion.</text>
</comment>
<evidence type="ECO:0000256" key="4">
    <source>
        <dbReference type="ARBA" id="ARBA00022801"/>
    </source>
</evidence>
<dbReference type="InterPro" id="IPR024077">
    <property type="entry name" value="Neurolysin/TOP_dom2"/>
</dbReference>
<dbReference type="Gene3D" id="3.40.390.10">
    <property type="entry name" value="Collagenase (Catalytic Domain)"/>
    <property type="match status" value="1"/>
</dbReference>
<proteinExistence type="inferred from homology"/>
<dbReference type="PANTHER" id="PTHR11804:SF84">
    <property type="entry name" value="SACCHAROLYSIN"/>
    <property type="match status" value="1"/>
</dbReference>
<keyword evidence="3 9" id="KW-0479">Metal-binding</keyword>
<dbReference type="EMBL" id="JBHRSS010000003">
    <property type="protein sequence ID" value="MFC3103653.1"/>
    <property type="molecule type" value="Genomic_DNA"/>
</dbReference>
<protein>
    <recommendedName>
        <fullName evidence="8">oligopeptidase A</fullName>
        <ecNumber evidence="8">3.4.24.70</ecNumber>
    </recommendedName>
</protein>
<dbReference type="InterPro" id="IPR001567">
    <property type="entry name" value="Pept_M3A_M3B_dom"/>
</dbReference>
<feature type="domain" description="Oligopeptidase A N-terminal" evidence="11">
    <location>
        <begin position="47"/>
        <end position="156"/>
    </location>
</feature>
<dbReference type="InterPro" id="IPR045666">
    <property type="entry name" value="OpdA_N"/>
</dbReference>
<keyword evidence="2 9" id="KW-0645">Protease</keyword>
<evidence type="ECO:0000313" key="12">
    <source>
        <dbReference type="EMBL" id="MFC3103653.1"/>
    </source>
</evidence>
<dbReference type="Pfam" id="PF01432">
    <property type="entry name" value="Peptidase_M3"/>
    <property type="match status" value="1"/>
</dbReference>
<dbReference type="CDD" id="cd06456">
    <property type="entry name" value="M3A_DCP"/>
    <property type="match status" value="1"/>
</dbReference>
<evidence type="ECO:0000256" key="1">
    <source>
        <dbReference type="ARBA" id="ARBA00006040"/>
    </source>
</evidence>
<reference evidence="13" key="1">
    <citation type="journal article" date="2019" name="Int. J. Syst. Evol. Microbiol.">
        <title>The Global Catalogue of Microorganisms (GCM) 10K type strain sequencing project: providing services to taxonomists for standard genome sequencing and annotation.</title>
        <authorList>
            <consortium name="The Broad Institute Genomics Platform"/>
            <consortium name="The Broad Institute Genome Sequencing Center for Infectious Disease"/>
            <person name="Wu L."/>
            <person name="Ma J."/>
        </authorList>
    </citation>
    <scope>NUCLEOTIDE SEQUENCE [LARGE SCALE GENOMIC DNA]</scope>
    <source>
        <strain evidence="13">KCTC 52640</strain>
    </source>
</reference>
<dbReference type="Gene3D" id="1.20.1050.40">
    <property type="entry name" value="Endopeptidase. Chain P, domain 1"/>
    <property type="match status" value="1"/>
</dbReference>
<keyword evidence="4 9" id="KW-0378">Hydrolase</keyword>
<organism evidence="12 13">
    <name type="scientific">Salinisphaera aquimarina</name>
    <dbReference type="NCBI Taxonomy" id="2094031"/>
    <lineage>
        <taxon>Bacteria</taxon>
        <taxon>Pseudomonadati</taxon>
        <taxon>Pseudomonadota</taxon>
        <taxon>Gammaproteobacteria</taxon>
        <taxon>Salinisphaerales</taxon>
        <taxon>Salinisphaeraceae</taxon>
        <taxon>Salinisphaera</taxon>
    </lineage>
</organism>
<keyword evidence="6 9" id="KW-0482">Metalloprotease</keyword>
<evidence type="ECO:0000256" key="7">
    <source>
        <dbReference type="ARBA" id="ARBA00024603"/>
    </source>
</evidence>
<comment type="catalytic activity">
    <reaction evidence="7">
        <text>Hydrolysis of oligopeptides, with broad specificity. Gly or Ala commonly occur as P1 or P1' residues, but more distant residues are also important, as is shown by the fact that Z-Gly-Pro-Gly-|-Gly-Pro-Ala is cleaved, but not Z-(Gly)(5).</text>
        <dbReference type="EC" id="3.4.24.70"/>
    </reaction>
</comment>
<dbReference type="Pfam" id="PF19310">
    <property type="entry name" value="TOP_N"/>
    <property type="match status" value="1"/>
</dbReference>
<comment type="caution">
    <text evidence="12">The sequence shown here is derived from an EMBL/GenBank/DDBJ whole genome shotgun (WGS) entry which is preliminary data.</text>
</comment>
<evidence type="ECO:0000256" key="6">
    <source>
        <dbReference type="ARBA" id="ARBA00023049"/>
    </source>
</evidence>
<sequence length="692" mass="76990">MTDTAPNPLLDMLDDTRLPDFTAIEPAHAEPAVDTLIAQARRTVDRAIAESMDPDWDTLIAPIDAAGDRLERAFSPVSHLHSVMDSPAWREAFQACLPKLTAFSSEMGQNTALFEAIRRLKNADAFKTLDQAQQRVIDDMLRDFKLSGVALDDDAKARYSEIAQRLSELSTTFQQNLLDATQAWKKHVSDETTLAGLPPSALSLLAQNAANKDLDGWLITLDAPSFIAVLTHADNRELRAEVYHAFSTRASDVGPSAGEYDNSALMDEILALRHEAAQLLGFDSFADKSLATKMAENPAQIEAFLLDLARRTQTQARAELAEIAELAADDGIDEIAAWDVGYYSEKLKQQRYDYSDEDLRSYFPAPAVIDGLFRVVQRLYGVKIVAVDNVPTWHEDVTVYEIRDDDSVGGGARGVFYLDPYAREGKRGGAWMDGFQSRRVHADGVQLPVAFLTCNFSPPIGDDPALLTHDEVTTLFHEFGHGLHHMLTRVDYAPIAGISGVEWDAVELPSQFMENWCWERESLDLFAAHYQTGETLPQALFDKLAASRNHMAGWQMLRQVEFSLFDLRLHRDFDPEQGARVLDTLAAVRDEVAVMQPPESNRFPHSFQHVFAGGYAAGYYSYKWAEVLSADAFSAFEETSLFDAATGQRFLTEVLERGATRDAIDNFVAFRGREPSIDALLRHSGLSDDRAA</sequence>
<evidence type="ECO:0000256" key="3">
    <source>
        <dbReference type="ARBA" id="ARBA00022723"/>
    </source>
</evidence>
<dbReference type="Gene3D" id="1.10.1370.10">
    <property type="entry name" value="Neurolysin, domain 3"/>
    <property type="match status" value="1"/>
</dbReference>
<dbReference type="InterPro" id="IPR034005">
    <property type="entry name" value="M3A_DCP"/>
</dbReference>
<name>A0ABV7ELS3_9GAMM</name>
<gene>
    <name evidence="12" type="ORF">ACFOSU_07090</name>
</gene>
<comment type="similarity">
    <text evidence="1 9">Belongs to the peptidase M3 family.</text>
</comment>
<dbReference type="SUPFAM" id="SSF55486">
    <property type="entry name" value="Metalloproteases ('zincins'), catalytic domain"/>
    <property type="match status" value="1"/>
</dbReference>
<accession>A0ABV7ELS3</accession>
<evidence type="ECO:0000313" key="13">
    <source>
        <dbReference type="Proteomes" id="UP001595462"/>
    </source>
</evidence>
<dbReference type="RefSeq" id="WP_380687880.1">
    <property type="nucleotide sequence ID" value="NZ_JBHRSS010000003.1"/>
</dbReference>
<keyword evidence="13" id="KW-1185">Reference proteome</keyword>
<evidence type="ECO:0000256" key="8">
    <source>
        <dbReference type="ARBA" id="ARBA00026100"/>
    </source>
</evidence>
<dbReference type="InterPro" id="IPR024079">
    <property type="entry name" value="MetalloPept_cat_dom_sf"/>
</dbReference>
<dbReference type="InterPro" id="IPR024080">
    <property type="entry name" value="Neurolysin/TOP_N"/>
</dbReference>
<evidence type="ECO:0000256" key="9">
    <source>
        <dbReference type="RuleBase" id="RU003435"/>
    </source>
</evidence>
<dbReference type="EC" id="3.4.24.70" evidence="8"/>
<dbReference type="InterPro" id="IPR045090">
    <property type="entry name" value="Pept_M3A_M3B"/>
</dbReference>
<evidence type="ECO:0000256" key="5">
    <source>
        <dbReference type="ARBA" id="ARBA00022833"/>
    </source>
</evidence>
<evidence type="ECO:0000259" key="10">
    <source>
        <dbReference type="Pfam" id="PF01432"/>
    </source>
</evidence>
<evidence type="ECO:0000256" key="2">
    <source>
        <dbReference type="ARBA" id="ARBA00022670"/>
    </source>
</evidence>
<evidence type="ECO:0000259" key="11">
    <source>
        <dbReference type="Pfam" id="PF19310"/>
    </source>
</evidence>
<feature type="domain" description="Peptidase M3A/M3B catalytic" evidence="10">
    <location>
        <begin position="229"/>
        <end position="685"/>
    </location>
</feature>
<dbReference type="Proteomes" id="UP001595462">
    <property type="component" value="Unassembled WGS sequence"/>
</dbReference>
<keyword evidence="5 9" id="KW-0862">Zinc</keyword>
<dbReference type="PANTHER" id="PTHR11804">
    <property type="entry name" value="PROTEASE M3 THIMET OLIGOPEPTIDASE-RELATED"/>
    <property type="match status" value="1"/>
</dbReference>